<evidence type="ECO:0000313" key="1">
    <source>
        <dbReference type="EMBL" id="CAB4124409.1"/>
    </source>
</evidence>
<proteinExistence type="predicted"/>
<dbReference type="EMBL" id="LR796181">
    <property type="protein sequence ID" value="CAB4124409.1"/>
    <property type="molecule type" value="Genomic_DNA"/>
</dbReference>
<protein>
    <submittedName>
        <fullName evidence="1">Uncharacterized protein</fullName>
    </submittedName>
</protein>
<dbReference type="EMBL" id="LR798291">
    <property type="protein sequence ID" value="CAB5220724.1"/>
    <property type="molecule type" value="Genomic_DNA"/>
</dbReference>
<gene>
    <name evidence="2" type="ORF">UFOVP246_29</name>
    <name evidence="1" type="ORF">UFOVP59_3</name>
</gene>
<sequence>MYGRAYIQNGVVIALHVSDQPINIIMIDGTDLYDLELTHSIPYDQISFDGAKVIGESVTSCVKVS</sequence>
<reference evidence="1" key="1">
    <citation type="submission" date="2020-04" db="EMBL/GenBank/DDBJ databases">
        <authorList>
            <person name="Chiriac C."/>
            <person name="Salcher M."/>
            <person name="Ghai R."/>
            <person name="Kavagutti S V."/>
        </authorList>
    </citation>
    <scope>NUCLEOTIDE SEQUENCE</scope>
</reference>
<organism evidence="1">
    <name type="scientific">uncultured Caudovirales phage</name>
    <dbReference type="NCBI Taxonomy" id="2100421"/>
    <lineage>
        <taxon>Viruses</taxon>
        <taxon>Duplodnaviria</taxon>
        <taxon>Heunggongvirae</taxon>
        <taxon>Uroviricota</taxon>
        <taxon>Caudoviricetes</taxon>
        <taxon>Peduoviridae</taxon>
        <taxon>Maltschvirus</taxon>
        <taxon>Maltschvirus maltsch</taxon>
    </lineage>
</organism>
<evidence type="ECO:0000313" key="2">
    <source>
        <dbReference type="EMBL" id="CAB5220724.1"/>
    </source>
</evidence>
<accession>A0A6J5KWQ5</accession>
<name>A0A6J5KWQ5_9CAUD</name>